<accession>A9TA33</accession>
<feature type="domain" description="TMEM205-like" evidence="6">
    <location>
        <begin position="48"/>
        <end position="150"/>
    </location>
</feature>
<dbReference type="GO" id="GO:0016020">
    <property type="term" value="C:membrane"/>
    <property type="evidence" value="ECO:0007669"/>
    <property type="project" value="UniProtKB-SubCell"/>
</dbReference>
<dbReference type="EnsemblPlants" id="Pp3c20_10750V3.2">
    <property type="protein sequence ID" value="Pp3c20_10750V3.2"/>
    <property type="gene ID" value="Pp3c20_10750"/>
</dbReference>
<reference evidence="7 9" key="1">
    <citation type="journal article" date="2008" name="Science">
        <title>The Physcomitrella genome reveals evolutionary insights into the conquest of land by plants.</title>
        <authorList>
            <person name="Rensing S."/>
            <person name="Lang D."/>
            <person name="Zimmer A."/>
            <person name="Terry A."/>
            <person name="Salamov A."/>
            <person name="Shapiro H."/>
            <person name="Nishiyama T."/>
            <person name="Perroud P.-F."/>
            <person name="Lindquist E."/>
            <person name="Kamisugi Y."/>
            <person name="Tanahashi T."/>
            <person name="Sakakibara K."/>
            <person name="Fujita T."/>
            <person name="Oishi K."/>
            <person name="Shin-I T."/>
            <person name="Kuroki Y."/>
            <person name="Toyoda A."/>
            <person name="Suzuki Y."/>
            <person name="Hashimoto A."/>
            <person name="Yamaguchi K."/>
            <person name="Sugano A."/>
            <person name="Kohara Y."/>
            <person name="Fujiyama A."/>
            <person name="Anterola A."/>
            <person name="Aoki S."/>
            <person name="Ashton N."/>
            <person name="Barbazuk W.B."/>
            <person name="Barker E."/>
            <person name="Bennetzen J."/>
            <person name="Bezanilla M."/>
            <person name="Blankenship R."/>
            <person name="Cho S.H."/>
            <person name="Dutcher S."/>
            <person name="Estelle M."/>
            <person name="Fawcett J.A."/>
            <person name="Gundlach H."/>
            <person name="Hanada K."/>
            <person name="Heyl A."/>
            <person name="Hicks K.A."/>
            <person name="Hugh J."/>
            <person name="Lohr M."/>
            <person name="Mayer K."/>
            <person name="Melkozernov A."/>
            <person name="Murata T."/>
            <person name="Nelson D."/>
            <person name="Pils B."/>
            <person name="Prigge M."/>
            <person name="Reiss B."/>
            <person name="Renner T."/>
            <person name="Rombauts S."/>
            <person name="Rushton P."/>
            <person name="Sanderfoot A."/>
            <person name="Schween G."/>
            <person name="Shiu S.-H."/>
            <person name="Stueber K."/>
            <person name="Theodoulou F.L."/>
            <person name="Tu H."/>
            <person name="Van de Peer Y."/>
            <person name="Verrier P.J."/>
            <person name="Waters E."/>
            <person name="Wood A."/>
            <person name="Yang L."/>
            <person name="Cove D."/>
            <person name="Cuming A."/>
            <person name="Hasebe M."/>
            <person name="Lucas S."/>
            <person name="Mishler D.B."/>
            <person name="Reski R."/>
            <person name="Grigoriev I."/>
            <person name="Quatrano R.S."/>
            <person name="Boore J.L."/>
        </authorList>
    </citation>
    <scope>NUCLEOTIDE SEQUENCE [LARGE SCALE GENOMIC DNA]</scope>
    <source>
        <strain evidence="8 9">cv. Gransden 2004</strain>
    </source>
</reference>
<dbReference type="Pfam" id="PF13664">
    <property type="entry name" value="DUF4149"/>
    <property type="match status" value="1"/>
</dbReference>
<organism evidence="7">
    <name type="scientific">Physcomitrium patens</name>
    <name type="common">Spreading-leaved earth moss</name>
    <name type="synonym">Physcomitrella patens</name>
    <dbReference type="NCBI Taxonomy" id="3218"/>
    <lineage>
        <taxon>Eukaryota</taxon>
        <taxon>Viridiplantae</taxon>
        <taxon>Streptophyta</taxon>
        <taxon>Embryophyta</taxon>
        <taxon>Bryophyta</taxon>
        <taxon>Bryophytina</taxon>
        <taxon>Bryopsida</taxon>
        <taxon>Funariidae</taxon>
        <taxon>Funariales</taxon>
        <taxon>Funariaceae</taxon>
        <taxon>Physcomitrium</taxon>
    </lineage>
</organism>
<dbReference type="AlphaFoldDB" id="A9TA33"/>
<reference evidence="8" key="3">
    <citation type="submission" date="2020-12" db="UniProtKB">
        <authorList>
            <consortium name="EnsemblPlants"/>
        </authorList>
    </citation>
    <scope>IDENTIFICATION</scope>
</reference>
<keyword evidence="2 5" id="KW-0812">Transmembrane</keyword>
<reference evidence="7 9" key="2">
    <citation type="journal article" date="2018" name="Plant J.">
        <title>The Physcomitrella patens chromosome-scale assembly reveals moss genome structure and evolution.</title>
        <authorList>
            <person name="Lang D."/>
            <person name="Ullrich K.K."/>
            <person name="Murat F."/>
            <person name="Fuchs J."/>
            <person name="Jenkins J."/>
            <person name="Haas F.B."/>
            <person name="Piednoel M."/>
            <person name="Gundlach H."/>
            <person name="Van Bel M."/>
            <person name="Meyberg R."/>
            <person name="Vives C."/>
            <person name="Morata J."/>
            <person name="Symeonidi A."/>
            <person name="Hiss M."/>
            <person name="Muchero W."/>
            <person name="Kamisugi Y."/>
            <person name="Saleh O."/>
            <person name="Blanc G."/>
            <person name="Decker E.L."/>
            <person name="van Gessel N."/>
            <person name="Grimwood J."/>
            <person name="Hayes R.D."/>
            <person name="Graham S.W."/>
            <person name="Gunter L.E."/>
            <person name="McDaniel S.F."/>
            <person name="Hoernstein S.N.W."/>
            <person name="Larsson A."/>
            <person name="Li F.W."/>
            <person name="Perroud P.F."/>
            <person name="Phillips J."/>
            <person name="Ranjan P."/>
            <person name="Rokshar D.S."/>
            <person name="Rothfels C.J."/>
            <person name="Schneider L."/>
            <person name="Shu S."/>
            <person name="Stevenson D.W."/>
            <person name="Thummler F."/>
            <person name="Tillich M."/>
            <person name="Villarreal Aguilar J.C."/>
            <person name="Widiez T."/>
            <person name="Wong G.K."/>
            <person name="Wymore A."/>
            <person name="Zhang Y."/>
            <person name="Zimmer A.D."/>
            <person name="Quatrano R.S."/>
            <person name="Mayer K.F.X."/>
            <person name="Goodstein D."/>
            <person name="Casacuberta J.M."/>
            <person name="Vandepoele K."/>
            <person name="Reski R."/>
            <person name="Cuming A.C."/>
            <person name="Tuskan G.A."/>
            <person name="Maumus F."/>
            <person name="Salse J."/>
            <person name="Schmutz J."/>
            <person name="Rensing S.A."/>
        </authorList>
    </citation>
    <scope>NUCLEOTIDE SEQUENCE [LARGE SCALE GENOMIC DNA]</scope>
    <source>
        <strain evidence="8 9">cv. Gransden 2004</strain>
    </source>
</reference>
<dbReference type="GeneID" id="112273610"/>
<dbReference type="Gramene" id="Pp3c20_10750V3.2">
    <property type="protein sequence ID" value="Pp3c20_10750V3.2"/>
    <property type="gene ID" value="Pp3c20_10750"/>
</dbReference>
<dbReference type="RefSeq" id="XP_024358319.1">
    <property type="nucleotide sequence ID" value="XM_024502551.2"/>
</dbReference>
<protein>
    <recommendedName>
        <fullName evidence="6">TMEM205-like domain-containing protein</fullName>
    </recommendedName>
</protein>
<dbReference type="InterPro" id="IPR053009">
    <property type="entry name" value="Xanthocillin_Biosynth-Assoc"/>
</dbReference>
<feature type="transmembrane region" description="Helical" evidence="5">
    <location>
        <begin position="118"/>
        <end position="140"/>
    </location>
</feature>
<comment type="subcellular location">
    <subcellularLocation>
        <location evidence="1">Membrane</location>
    </subcellularLocation>
</comment>
<dbReference type="PANTHER" id="PTHR23241">
    <property type="entry name" value="LATE EMBRYOGENESIS ABUNDANT PLANTS LEA-RELATED"/>
    <property type="match status" value="1"/>
</dbReference>
<gene>
    <name evidence="8" type="primary">LOC112273610</name>
    <name evidence="7" type="ORF">PHYPA_025005</name>
</gene>
<evidence type="ECO:0000256" key="4">
    <source>
        <dbReference type="ARBA" id="ARBA00023136"/>
    </source>
</evidence>
<evidence type="ECO:0000256" key="3">
    <source>
        <dbReference type="ARBA" id="ARBA00022989"/>
    </source>
</evidence>
<sequence>MGWFTNLVVVMSCVAGGLVLYPVQVTDIGAAEQAAVTVSGIVRLVHLLSFATAFGTAVWASFIGGIIMFKNLPRHQFGNLQAKMFPAYFKLLTVCCSLCVSAMATTHPWLSATRRERLQIVALGVSLFTVVFNLLVFQPLTVKIMKQRHKIEKDSGIGSEVGRSKNLEVAKSNPELAKINKTFGMVHGFSSLANIFCFGGLAFHSWYIASRMLL</sequence>
<dbReference type="eggNOG" id="KOG2886">
    <property type="taxonomic scope" value="Eukaryota"/>
</dbReference>
<evidence type="ECO:0000256" key="2">
    <source>
        <dbReference type="ARBA" id="ARBA00022692"/>
    </source>
</evidence>
<evidence type="ECO:0000313" key="7">
    <source>
        <dbReference type="EMBL" id="PNR33062.1"/>
    </source>
</evidence>
<dbReference type="PaxDb" id="3218-PP1S192_12V6.1"/>
<dbReference type="OMA" id="PLTSKTM"/>
<proteinExistence type="predicted"/>
<keyword evidence="4 5" id="KW-0472">Membrane</keyword>
<evidence type="ECO:0000256" key="5">
    <source>
        <dbReference type="SAM" id="Phobius"/>
    </source>
</evidence>
<evidence type="ECO:0000313" key="8">
    <source>
        <dbReference type="EnsemblPlants" id="Pp3c20_10750V3.1"/>
    </source>
</evidence>
<dbReference type="InterPro" id="IPR025423">
    <property type="entry name" value="TMEM205-like"/>
</dbReference>
<keyword evidence="3 5" id="KW-1133">Transmembrane helix</keyword>
<dbReference type="EnsemblPlants" id="Pp3c20_10750V3.1">
    <property type="protein sequence ID" value="Pp3c20_10750V3.1"/>
    <property type="gene ID" value="Pp3c20_10750"/>
</dbReference>
<dbReference type="Gramene" id="Pp3c20_10750V3.1">
    <property type="protein sequence ID" value="Pp3c20_10750V3.1"/>
    <property type="gene ID" value="Pp3c20_10750"/>
</dbReference>
<dbReference type="EMBL" id="ABEU02000020">
    <property type="protein sequence ID" value="PNR33062.1"/>
    <property type="molecule type" value="Genomic_DNA"/>
</dbReference>
<feature type="transmembrane region" description="Helical" evidence="5">
    <location>
        <begin position="188"/>
        <end position="209"/>
    </location>
</feature>
<evidence type="ECO:0000256" key="1">
    <source>
        <dbReference type="ARBA" id="ARBA00004370"/>
    </source>
</evidence>
<evidence type="ECO:0000313" key="9">
    <source>
        <dbReference type="Proteomes" id="UP000006727"/>
    </source>
</evidence>
<feature type="transmembrane region" description="Helical" evidence="5">
    <location>
        <begin position="7"/>
        <end position="24"/>
    </location>
</feature>
<dbReference type="OrthoDB" id="1641132at2759"/>
<feature type="transmembrane region" description="Helical" evidence="5">
    <location>
        <begin position="87"/>
        <end position="106"/>
    </location>
</feature>
<evidence type="ECO:0000259" key="6">
    <source>
        <dbReference type="Pfam" id="PF13664"/>
    </source>
</evidence>
<name>A9TA33_PHYPA</name>
<dbReference type="PANTHER" id="PTHR23241:SF102">
    <property type="entry name" value="LD23009P"/>
    <property type="match status" value="1"/>
</dbReference>
<feature type="transmembrane region" description="Helical" evidence="5">
    <location>
        <begin position="44"/>
        <end position="67"/>
    </location>
</feature>
<dbReference type="Proteomes" id="UP000006727">
    <property type="component" value="Chromosome 20"/>
</dbReference>
<dbReference type="HOGENOM" id="CLU_094297_1_0_1"/>
<keyword evidence="9" id="KW-1185">Reference proteome</keyword>